<evidence type="ECO:0000256" key="1">
    <source>
        <dbReference type="SAM" id="Phobius"/>
    </source>
</evidence>
<name>A0A0M2HLH6_9MICO</name>
<dbReference type="InterPro" id="IPR025101">
    <property type="entry name" value="DUF4012"/>
</dbReference>
<evidence type="ECO:0000313" key="2">
    <source>
        <dbReference type="EMBL" id="KJL47551.1"/>
    </source>
</evidence>
<proteinExistence type="predicted"/>
<evidence type="ECO:0008006" key="4">
    <source>
        <dbReference type="Google" id="ProtNLM"/>
    </source>
</evidence>
<keyword evidence="3" id="KW-1185">Reference proteome</keyword>
<reference evidence="2 3" key="1">
    <citation type="submission" date="2015-02" db="EMBL/GenBank/DDBJ databases">
        <title>Draft genome sequences of ten Microbacterium spp. with emphasis on heavy metal contaminated environments.</title>
        <authorList>
            <person name="Corretto E."/>
        </authorList>
    </citation>
    <scope>NUCLEOTIDE SEQUENCE [LARGE SCALE GENOMIC DNA]</scope>
    <source>
        <strain evidence="2 3">SA35</strain>
    </source>
</reference>
<keyword evidence="1" id="KW-0472">Membrane</keyword>
<feature type="transmembrane region" description="Helical" evidence="1">
    <location>
        <begin position="20"/>
        <end position="42"/>
    </location>
</feature>
<keyword evidence="1" id="KW-1133">Transmembrane helix</keyword>
<gene>
    <name evidence="2" type="ORF">RS84_02348</name>
</gene>
<dbReference type="PATRIC" id="fig|273678.4.peg.2349"/>
<dbReference type="RefSeq" id="WP_235281478.1">
    <property type="nucleotide sequence ID" value="NZ_CP158847.1"/>
</dbReference>
<accession>A0A0M2HLH6</accession>
<organism evidence="2 3">
    <name type="scientific">Microbacterium hydrocarbonoxydans</name>
    <dbReference type="NCBI Taxonomy" id="273678"/>
    <lineage>
        <taxon>Bacteria</taxon>
        <taxon>Bacillati</taxon>
        <taxon>Actinomycetota</taxon>
        <taxon>Actinomycetes</taxon>
        <taxon>Micrococcales</taxon>
        <taxon>Microbacteriaceae</taxon>
        <taxon>Microbacterium</taxon>
    </lineage>
</organism>
<protein>
    <recommendedName>
        <fullName evidence="4">DUF4012 domain-containing protein</fullName>
    </recommendedName>
</protein>
<dbReference type="STRING" id="273678.RS84_02348"/>
<keyword evidence="1" id="KW-0812">Transmembrane</keyword>
<dbReference type="Proteomes" id="UP000033900">
    <property type="component" value="Unassembled WGS sequence"/>
</dbReference>
<evidence type="ECO:0000313" key="3">
    <source>
        <dbReference type="Proteomes" id="UP000033900"/>
    </source>
</evidence>
<comment type="caution">
    <text evidence="2">The sequence shown here is derived from an EMBL/GenBank/DDBJ whole genome shotgun (WGS) entry which is preliminary data.</text>
</comment>
<sequence>MTSESPSARRRRRAGRISAWVFGGILIVAVACAAWIGVRGFLAYQHLDSARASADGATAVLADPTKAPALIERVSADTSAARELTDDVIWKIGERLPWVGPQLAAVSTVSSALDDVASHALDPLATVAANFSLDSIRPQNGAIALGPFSEIAPAATTSAEALGTAREAITGIDTAPLLGPVRDAVTEVSDLITEAYTGVDALRRASTLVPAMLGADGARDYLIVFQNNAEWRSLGGNVGAMLQLHTENGAMTITAQASSSDFPTYDEPVVPLAPEEQQIFGTQPARWIQNVGQIPDFTRGAPIAREMWLREQGVEVDGVISLDPVALSYLLEATGPVTLPTGDTLTSENAVDLLLNGVYLRYEQPREQDGFFAAAASAVFDALTSGGGSPADLLAAMARAGSEHRLLLWNSDQAEQAVLDGTTLQGALPETDGDTTSFGVYANDATASKMDYYQSLETSTAWCGADDAQLTVTIRNDAPSDAANLPTYITGGGSHGVPPGEAKTVTYVYLPQGSTLVSSTAAGSRESAGIGSGIDAGRDVLIWTTQLAPGESMTLTTRVSAPRTAEIVTRTTPTIHVIDSSVVAPMCDMPG</sequence>
<dbReference type="AlphaFoldDB" id="A0A0M2HLH6"/>
<dbReference type="EMBL" id="JYJB01000009">
    <property type="protein sequence ID" value="KJL47551.1"/>
    <property type="molecule type" value="Genomic_DNA"/>
</dbReference>
<dbReference type="Pfam" id="PF13196">
    <property type="entry name" value="DUF4012"/>
    <property type="match status" value="1"/>
</dbReference>